<dbReference type="SMART" id="SM00895">
    <property type="entry name" value="FCD"/>
    <property type="match status" value="1"/>
</dbReference>
<protein>
    <submittedName>
        <fullName evidence="5">Transcriptional regulator, GntR family</fullName>
    </submittedName>
</protein>
<dbReference type="PROSITE" id="PS50949">
    <property type="entry name" value="HTH_GNTR"/>
    <property type="match status" value="1"/>
</dbReference>
<reference evidence="6" key="1">
    <citation type="submission" date="2016-10" db="EMBL/GenBank/DDBJ databases">
        <authorList>
            <person name="Varghese N."/>
            <person name="Submissions S."/>
        </authorList>
    </citation>
    <scope>NUCLEOTIDE SEQUENCE [LARGE SCALE GENOMIC DNA]</scope>
    <source>
        <strain evidence="6">DSM 28463</strain>
    </source>
</reference>
<keyword evidence="2" id="KW-0238">DNA-binding</keyword>
<dbReference type="Pfam" id="PF07729">
    <property type="entry name" value="FCD"/>
    <property type="match status" value="1"/>
</dbReference>
<evidence type="ECO:0000256" key="2">
    <source>
        <dbReference type="ARBA" id="ARBA00023125"/>
    </source>
</evidence>
<keyword evidence="3" id="KW-0804">Transcription</keyword>
<evidence type="ECO:0000256" key="3">
    <source>
        <dbReference type="ARBA" id="ARBA00023163"/>
    </source>
</evidence>
<dbReference type="Gene3D" id="1.20.120.530">
    <property type="entry name" value="GntR ligand-binding domain-like"/>
    <property type="match status" value="1"/>
</dbReference>
<dbReference type="InterPro" id="IPR008920">
    <property type="entry name" value="TF_FadR/GntR_C"/>
</dbReference>
<dbReference type="SMART" id="SM00345">
    <property type="entry name" value="HTH_GNTR"/>
    <property type="match status" value="1"/>
</dbReference>
<dbReference type="CDD" id="cd07377">
    <property type="entry name" value="WHTH_GntR"/>
    <property type="match status" value="1"/>
</dbReference>
<dbReference type="Pfam" id="PF00392">
    <property type="entry name" value="GntR"/>
    <property type="match status" value="1"/>
</dbReference>
<keyword evidence="1" id="KW-0805">Transcription regulation</keyword>
<dbReference type="Proteomes" id="UP000198599">
    <property type="component" value="Unassembled WGS sequence"/>
</dbReference>
<dbReference type="InterPro" id="IPR011711">
    <property type="entry name" value="GntR_C"/>
</dbReference>
<dbReference type="PANTHER" id="PTHR43537">
    <property type="entry name" value="TRANSCRIPTIONAL REGULATOR, GNTR FAMILY"/>
    <property type="match status" value="1"/>
</dbReference>
<name>A0A1I5GP86_9RHOB</name>
<sequence length="241" mass="26691">MLKDSFQPDMLSQTLKHESLADQIHARLRRAIMSGQLPPGERLVYRTLAAEMGVSSTPVRDAVQRLVSDGVLEMDDRGTAALPRLDPARFVEVIALRIELEGRAAEAAAQGGPELAAELAELNAGMEAARARGDQRTTLDLNERLHFTIVRHAEMPVLEGVLRSLWLQCGPSLQFLYTEDYPKSTLRHPHYDLIEAIGHRDGPAARAAITQDLVRHGCHILRKIRKMVGEDDSGEIPAAWL</sequence>
<dbReference type="RefSeq" id="WP_218145699.1">
    <property type="nucleotide sequence ID" value="NZ_FOVP01000035.1"/>
</dbReference>
<organism evidence="5 6">
    <name type="scientific">Roseovarius lutimaris</name>
    <dbReference type="NCBI Taxonomy" id="1005928"/>
    <lineage>
        <taxon>Bacteria</taxon>
        <taxon>Pseudomonadati</taxon>
        <taxon>Pseudomonadota</taxon>
        <taxon>Alphaproteobacteria</taxon>
        <taxon>Rhodobacterales</taxon>
        <taxon>Roseobacteraceae</taxon>
        <taxon>Roseovarius</taxon>
    </lineage>
</organism>
<evidence type="ECO:0000313" key="6">
    <source>
        <dbReference type="Proteomes" id="UP000198599"/>
    </source>
</evidence>
<proteinExistence type="predicted"/>
<dbReference type="GO" id="GO:0003700">
    <property type="term" value="F:DNA-binding transcription factor activity"/>
    <property type="evidence" value="ECO:0007669"/>
    <property type="project" value="InterPro"/>
</dbReference>
<dbReference type="STRING" id="1005928.SAMN04487859_13519"/>
<gene>
    <name evidence="5" type="ORF">SAMN04487859_13519</name>
</gene>
<accession>A0A1I5GP86</accession>
<evidence type="ECO:0000259" key="4">
    <source>
        <dbReference type="PROSITE" id="PS50949"/>
    </source>
</evidence>
<dbReference type="PANTHER" id="PTHR43537:SF39">
    <property type="entry name" value="HTH-TYPE TRANSCRIPTIONAL REGULATOR MCBR"/>
    <property type="match status" value="1"/>
</dbReference>
<dbReference type="InterPro" id="IPR000524">
    <property type="entry name" value="Tscrpt_reg_HTH_GntR"/>
</dbReference>
<keyword evidence="6" id="KW-1185">Reference proteome</keyword>
<evidence type="ECO:0000256" key="1">
    <source>
        <dbReference type="ARBA" id="ARBA00023015"/>
    </source>
</evidence>
<dbReference type="AlphaFoldDB" id="A0A1I5GP86"/>
<evidence type="ECO:0000313" key="5">
    <source>
        <dbReference type="EMBL" id="SFO37772.1"/>
    </source>
</evidence>
<dbReference type="Gene3D" id="1.10.10.10">
    <property type="entry name" value="Winged helix-like DNA-binding domain superfamily/Winged helix DNA-binding domain"/>
    <property type="match status" value="1"/>
</dbReference>
<dbReference type="InterPro" id="IPR036388">
    <property type="entry name" value="WH-like_DNA-bd_sf"/>
</dbReference>
<feature type="domain" description="HTH gntR-type" evidence="4">
    <location>
        <begin position="18"/>
        <end position="84"/>
    </location>
</feature>
<dbReference type="InterPro" id="IPR036390">
    <property type="entry name" value="WH_DNA-bd_sf"/>
</dbReference>
<dbReference type="SUPFAM" id="SSF48008">
    <property type="entry name" value="GntR ligand-binding domain-like"/>
    <property type="match status" value="1"/>
</dbReference>
<dbReference type="GO" id="GO:0003677">
    <property type="term" value="F:DNA binding"/>
    <property type="evidence" value="ECO:0007669"/>
    <property type="project" value="UniProtKB-KW"/>
</dbReference>
<dbReference type="EMBL" id="FOVP01000035">
    <property type="protein sequence ID" value="SFO37772.1"/>
    <property type="molecule type" value="Genomic_DNA"/>
</dbReference>
<dbReference type="SUPFAM" id="SSF46785">
    <property type="entry name" value="Winged helix' DNA-binding domain"/>
    <property type="match status" value="1"/>
</dbReference>